<dbReference type="SMART" id="SM01006">
    <property type="entry name" value="AlcB"/>
    <property type="match status" value="1"/>
</dbReference>
<dbReference type="PANTHER" id="PTHR31438:SF1">
    <property type="entry name" value="LYSINE N-ACYLTRANSFERASE C17G9.06C-RELATED"/>
    <property type="match status" value="1"/>
</dbReference>
<dbReference type="AlphaFoldDB" id="A0A6J4RUY2"/>
<dbReference type="PANTHER" id="PTHR31438">
    <property type="entry name" value="LYSINE N-ACYLTRANSFERASE C17G9.06C-RELATED"/>
    <property type="match status" value="1"/>
</dbReference>
<feature type="domain" description="Acyltransferase MbtK/IucB-like conserved" evidence="5">
    <location>
        <begin position="16"/>
        <end position="63"/>
    </location>
</feature>
<protein>
    <recommendedName>
        <fullName evidence="3">Lysine N-acyltransferase MbtK</fullName>
    </recommendedName>
    <alternativeName>
        <fullName evidence="4">Mycobactin synthase protein K</fullName>
    </alternativeName>
</protein>
<sequence length="190" mass="21511">MSGAAGRMDPTGISFRALRSDDLDLMHRWLNAPHVKRWWYDEGTSRPEIREKYLPLIEGRDSAKPFAILYEDGPIGYVQYCPISAEDDETYASLVDVRNSAGVDLFIGEAEYLYRGLGRPVLRRFLSERVFSDPKIEACVVGPEPKNVAAIRAHEKAGFRFFKTIQAPTEPETEHLMKLTRAEFEGESVG</sequence>
<reference evidence="6" key="1">
    <citation type="submission" date="2020-02" db="EMBL/GenBank/DDBJ databases">
        <authorList>
            <person name="Meier V. D."/>
        </authorList>
    </citation>
    <scope>NUCLEOTIDE SEQUENCE</scope>
    <source>
        <strain evidence="6">AVDCRST_MAG02</strain>
    </source>
</reference>
<dbReference type="SUPFAM" id="SSF55729">
    <property type="entry name" value="Acyl-CoA N-acyltransferases (Nat)"/>
    <property type="match status" value="1"/>
</dbReference>
<evidence type="ECO:0000256" key="4">
    <source>
        <dbReference type="ARBA" id="ARBA00031122"/>
    </source>
</evidence>
<name>A0A6J4RUY2_9ACTN</name>
<evidence type="ECO:0000256" key="3">
    <source>
        <dbReference type="ARBA" id="ARBA00020586"/>
    </source>
</evidence>
<comment type="pathway">
    <text evidence="2">Siderophore biosynthesis.</text>
</comment>
<dbReference type="InterPro" id="IPR019432">
    <property type="entry name" value="Acyltransferase_MbtK/IucB-like"/>
</dbReference>
<dbReference type="EMBL" id="CADCVH010000128">
    <property type="protein sequence ID" value="CAA9481662.1"/>
    <property type="molecule type" value="Genomic_DNA"/>
</dbReference>
<evidence type="ECO:0000256" key="1">
    <source>
        <dbReference type="ARBA" id="ARBA00003818"/>
    </source>
</evidence>
<evidence type="ECO:0000256" key="2">
    <source>
        <dbReference type="ARBA" id="ARBA00004924"/>
    </source>
</evidence>
<dbReference type="Gene3D" id="3.40.630.30">
    <property type="match status" value="1"/>
</dbReference>
<proteinExistence type="predicted"/>
<dbReference type="InterPro" id="IPR016181">
    <property type="entry name" value="Acyl_CoA_acyltransferase"/>
</dbReference>
<dbReference type="GO" id="GO:0016410">
    <property type="term" value="F:N-acyltransferase activity"/>
    <property type="evidence" value="ECO:0007669"/>
    <property type="project" value="TreeGrafter"/>
</dbReference>
<dbReference type="Pfam" id="PF13523">
    <property type="entry name" value="Acetyltransf_8"/>
    <property type="match status" value="1"/>
</dbReference>
<evidence type="ECO:0000259" key="5">
    <source>
        <dbReference type="SMART" id="SM01006"/>
    </source>
</evidence>
<accession>A0A6J4RUY2</accession>
<dbReference type="GO" id="GO:0019290">
    <property type="term" value="P:siderophore biosynthetic process"/>
    <property type="evidence" value="ECO:0007669"/>
    <property type="project" value="InterPro"/>
</dbReference>
<organism evidence="6">
    <name type="scientific">uncultured Rubrobacteraceae bacterium</name>
    <dbReference type="NCBI Taxonomy" id="349277"/>
    <lineage>
        <taxon>Bacteria</taxon>
        <taxon>Bacillati</taxon>
        <taxon>Actinomycetota</taxon>
        <taxon>Rubrobacteria</taxon>
        <taxon>Rubrobacterales</taxon>
        <taxon>Rubrobacteraceae</taxon>
        <taxon>environmental samples</taxon>
    </lineage>
</organism>
<gene>
    <name evidence="6" type="ORF">AVDCRST_MAG02-4489</name>
</gene>
<evidence type="ECO:0000313" key="6">
    <source>
        <dbReference type="EMBL" id="CAA9481662.1"/>
    </source>
</evidence>
<dbReference type="UniPathway" id="UPA00011"/>
<comment type="function">
    <text evidence="1">Acyltransferase required for the direct transfer of medium- to long-chain fatty acyl moieties from a carrier protein (MbtL) on to the epsilon-amino group of lysine residue in the mycobactin core.</text>
</comment>